<dbReference type="InterPro" id="IPR012349">
    <property type="entry name" value="Split_barrel_FMN-bd"/>
</dbReference>
<dbReference type="Proteomes" id="UP000030528">
    <property type="component" value="Unassembled WGS sequence"/>
</dbReference>
<dbReference type="OrthoDB" id="5431160at2"/>
<reference evidence="2 3" key="1">
    <citation type="submission" date="2013-08" db="EMBL/GenBank/DDBJ databases">
        <authorList>
            <person name="Huang J."/>
            <person name="Wang G."/>
        </authorList>
    </citation>
    <scope>NUCLEOTIDE SEQUENCE [LARGE SCALE GENOMIC DNA]</scope>
    <source>
        <strain evidence="2 3">JSM 076056</strain>
    </source>
</reference>
<dbReference type="STRING" id="1385510.GCA_000425205_01974"/>
<evidence type="ECO:0000259" key="1">
    <source>
        <dbReference type="Pfam" id="PF01243"/>
    </source>
</evidence>
<dbReference type="RefSeq" id="WP_026800362.1">
    <property type="nucleotide sequence ID" value="NZ_AULI01000008.1"/>
</dbReference>
<accession>A0A0A5GMM3</accession>
<keyword evidence="3" id="KW-1185">Reference proteome</keyword>
<organism evidence="2 3">
    <name type="scientific">Pontibacillus halophilus JSM 076056 = DSM 19796</name>
    <dbReference type="NCBI Taxonomy" id="1385510"/>
    <lineage>
        <taxon>Bacteria</taxon>
        <taxon>Bacillati</taxon>
        <taxon>Bacillota</taxon>
        <taxon>Bacilli</taxon>
        <taxon>Bacillales</taxon>
        <taxon>Bacillaceae</taxon>
        <taxon>Pontibacillus</taxon>
    </lineage>
</organism>
<dbReference type="Pfam" id="PF01243">
    <property type="entry name" value="PNPOx_N"/>
    <property type="match status" value="1"/>
</dbReference>
<gene>
    <name evidence="2" type="ORF">N781_17310</name>
</gene>
<dbReference type="eggNOG" id="COG3871">
    <property type="taxonomic scope" value="Bacteria"/>
</dbReference>
<proteinExistence type="predicted"/>
<dbReference type="Gene3D" id="2.30.110.10">
    <property type="entry name" value="Electron Transport, Fmn-binding Protein, Chain A"/>
    <property type="match status" value="1"/>
</dbReference>
<comment type="caution">
    <text evidence="2">The sequence shown here is derived from an EMBL/GenBank/DDBJ whole genome shotgun (WGS) entry which is preliminary data.</text>
</comment>
<feature type="domain" description="Pyridoxamine 5'-phosphate oxidase N-terminal" evidence="1">
    <location>
        <begin position="7"/>
        <end position="127"/>
    </location>
</feature>
<dbReference type="EMBL" id="AVPE01000006">
    <property type="protein sequence ID" value="KGX92473.1"/>
    <property type="molecule type" value="Genomic_DNA"/>
</dbReference>
<evidence type="ECO:0000313" key="2">
    <source>
        <dbReference type="EMBL" id="KGX92473.1"/>
    </source>
</evidence>
<dbReference type="SUPFAM" id="SSF50475">
    <property type="entry name" value="FMN-binding split barrel"/>
    <property type="match status" value="1"/>
</dbReference>
<dbReference type="InterPro" id="IPR052917">
    <property type="entry name" value="Stress-Dev_Protein"/>
</dbReference>
<dbReference type="PANTHER" id="PTHR34818:SF1">
    <property type="entry name" value="PROTEIN BLI-3"/>
    <property type="match status" value="1"/>
</dbReference>
<dbReference type="PANTHER" id="PTHR34818">
    <property type="entry name" value="PROTEIN BLI-3"/>
    <property type="match status" value="1"/>
</dbReference>
<sequence length="141" mass="16662">MTEQEVKQKAQEIMEKHHIGTLATVKNDKPHTRYMTFFNRDFTLYTPTDEDTHKTDEIEENPNVHILIGYEGDGYEDPYLEIEGKATMRKDKEIKQDIWNDQLNRYFEGPEDQNMVVLEIKPSIIRLMNDGKETPQTIPFK</sequence>
<evidence type="ECO:0000313" key="3">
    <source>
        <dbReference type="Proteomes" id="UP000030528"/>
    </source>
</evidence>
<protein>
    <submittedName>
        <fullName evidence="2">General stress protein</fullName>
    </submittedName>
</protein>
<dbReference type="InterPro" id="IPR011576">
    <property type="entry name" value="Pyridox_Oxase_N"/>
</dbReference>
<dbReference type="AlphaFoldDB" id="A0A0A5GMM3"/>
<name>A0A0A5GMM3_9BACI</name>